<evidence type="ECO:0000313" key="5">
    <source>
        <dbReference type="Proteomes" id="UP000628669"/>
    </source>
</evidence>
<gene>
    <name evidence="4" type="ORF">JHL15_02580</name>
</gene>
<dbReference type="PROSITE" id="PS50110">
    <property type="entry name" value="RESPONSE_REGULATORY"/>
    <property type="match status" value="1"/>
</dbReference>
<dbReference type="InterPro" id="IPR046947">
    <property type="entry name" value="LytR-like"/>
</dbReference>
<comment type="caution">
    <text evidence="1">Lacks conserved residue(s) required for the propagation of feature annotation.</text>
</comment>
<dbReference type="RefSeq" id="WP_200242437.1">
    <property type="nucleotide sequence ID" value="NZ_JAENHK010000001.1"/>
</dbReference>
<dbReference type="Gene3D" id="2.40.50.1020">
    <property type="entry name" value="LytTr DNA-binding domain"/>
    <property type="match status" value="1"/>
</dbReference>
<dbReference type="Proteomes" id="UP000628669">
    <property type="component" value="Unassembled WGS sequence"/>
</dbReference>
<evidence type="ECO:0000259" key="3">
    <source>
        <dbReference type="PROSITE" id="PS50930"/>
    </source>
</evidence>
<evidence type="ECO:0000256" key="1">
    <source>
        <dbReference type="PROSITE-ProRule" id="PRU00169"/>
    </source>
</evidence>
<dbReference type="PANTHER" id="PTHR37299">
    <property type="entry name" value="TRANSCRIPTIONAL REGULATOR-RELATED"/>
    <property type="match status" value="1"/>
</dbReference>
<comment type="caution">
    <text evidence="4">The sequence shown here is derived from an EMBL/GenBank/DDBJ whole genome shotgun (WGS) entry which is preliminary data.</text>
</comment>
<protein>
    <submittedName>
        <fullName evidence="4">Response regulator transcription factor</fullName>
    </submittedName>
</protein>
<dbReference type="InterPro" id="IPR001789">
    <property type="entry name" value="Sig_transdc_resp-reg_receiver"/>
</dbReference>
<dbReference type="EMBL" id="JAENHK010000001">
    <property type="protein sequence ID" value="MBK1894640.1"/>
    <property type="molecule type" value="Genomic_DNA"/>
</dbReference>
<evidence type="ECO:0000259" key="2">
    <source>
        <dbReference type="PROSITE" id="PS50110"/>
    </source>
</evidence>
<feature type="domain" description="HTH LytTR-type" evidence="3">
    <location>
        <begin position="137"/>
        <end position="206"/>
    </location>
</feature>
<reference evidence="5" key="1">
    <citation type="submission" date="2021-01" db="EMBL/GenBank/DDBJ databases">
        <title>Genome public.</title>
        <authorList>
            <person name="Liu C."/>
            <person name="Sun Q."/>
        </authorList>
    </citation>
    <scope>NUCLEOTIDE SEQUENCE [LARGE SCALE GENOMIC DNA]</scope>
    <source>
        <strain evidence="5">YIM B02567</strain>
    </source>
</reference>
<dbReference type="SMART" id="SM00448">
    <property type="entry name" value="REC"/>
    <property type="match status" value="1"/>
</dbReference>
<feature type="domain" description="Response regulatory" evidence="2">
    <location>
        <begin position="6"/>
        <end position="116"/>
    </location>
</feature>
<keyword evidence="5" id="KW-1185">Reference proteome</keyword>
<dbReference type="SMART" id="SM00850">
    <property type="entry name" value="LytTR"/>
    <property type="match status" value="1"/>
</dbReference>
<dbReference type="InterPro" id="IPR011006">
    <property type="entry name" value="CheY-like_superfamily"/>
</dbReference>
<dbReference type="Pfam" id="PF00072">
    <property type="entry name" value="Response_reg"/>
    <property type="match status" value="1"/>
</dbReference>
<dbReference type="PANTHER" id="PTHR37299:SF1">
    <property type="entry name" value="STAGE 0 SPORULATION PROTEIN A HOMOLOG"/>
    <property type="match status" value="1"/>
</dbReference>
<organism evidence="4 5">
    <name type="scientific">Chryseobacterium paridis</name>
    <dbReference type="NCBI Taxonomy" id="2800328"/>
    <lineage>
        <taxon>Bacteria</taxon>
        <taxon>Pseudomonadati</taxon>
        <taxon>Bacteroidota</taxon>
        <taxon>Flavobacteriia</taxon>
        <taxon>Flavobacteriales</taxon>
        <taxon>Weeksellaceae</taxon>
        <taxon>Chryseobacterium group</taxon>
        <taxon>Chryseobacterium</taxon>
    </lineage>
</organism>
<dbReference type="SUPFAM" id="SSF52172">
    <property type="entry name" value="CheY-like"/>
    <property type="match status" value="1"/>
</dbReference>
<proteinExistence type="predicted"/>
<dbReference type="Gene3D" id="3.40.50.2300">
    <property type="match status" value="1"/>
</dbReference>
<accession>A0ABS1FQD5</accession>
<dbReference type="Pfam" id="PF04397">
    <property type="entry name" value="LytTR"/>
    <property type="match status" value="1"/>
</dbReference>
<dbReference type="InterPro" id="IPR007492">
    <property type="entry name" value="LytTR_DNA-bd_dom"/>
</dbReference>
<name>A0ABS1FQD5_9FLAO</name>
<dbReference type="PROSITE" id="PS50930">
    <property type="entry name" value="HTH_LYTTR"/>
    <property type="match status" value="1"/>
</dbReference>
<sequence length="237" mass="27696">MITNIRCMIIDDDELDRLVLQHHINQFDNIEIVASFDSAEKAIPYLDLPIDVLFIEINLPGMNGIEFSKLAYKIPFCIFISSHCEFAAEAFELDILDFIKKPLKADRIHHSLQKLFEFLEMKEKSECLDILLGENNIKIKEGNTIHQIKITDILYLEALKDYTRIVTSEKKHCILDSIGNLLHQNYFDSFIRIHRSYAVPKYLIRSKTTHEVELTHQIKLPIGRSYKDNLAFFDMHN</sequence>
<evidence type="ECO:0000313" key="4">
    <source>
        <dbReference type="EMBL" id="MBK1894640.1"/>
    </source>
</evidence>